<dbReference type="InterPro" id="IPR011990">
    <property type="entry name" value="TPR-like_helical_dom_sf"/>
</dbReference>
<gene>
    <name evidence="3" type="ORF">ACFPOF_12300</name>
</gene>
<reference evidence="4" key="1">
    <citation type="journal article" date="2019" name="Int. J. Syst. Evol. Microbiol.">
        <title>The Global Catalogue of Microorganisms (GCM) 10K type strain sequencing project: providing services to taxonomists for standard genome sequencing and annotation.</title>
        <authorList>
            <consortium name="The Broad Institute Genomics Platform"/>
            <consortium name="The Broad Institute Genome Sequencing Center for Infectious Disease"/>
            <person name="Wu L."/>
            <person name="Ma J."/>
        </authorList>
    </citation>
    <scope>NUCLEOTIDE SEQUENCE [LARGE SCALE GENOMIC DNA]</scope>
    <source>
        <strain evidence="4">CGMCC 1.18575</strain>
    </source>
</reference>
<keyword evidence="3" id="KW-0808">Transferase</keyword>
<keyword evidence="4" id="KW-1185">Reference proteome</keyword>
<dbReference type="SMART" id="SM00028">
    <property type="entry name" value="TPR"/>
    <property type="match status" value="4"/>
</dbReference>
<dbReference type="EMBL" id="JBHSMI010000023">
    <property type="protein sequence ID" value="MFC5403515.1"/>
    <property type="molecule type" value="Genomic_DNA"/>
</dbReference>
<organism evidence="3 4">
    <name type="scientific">Cohnella soli</name>
    <dbReference type="NCBI Taxonomy" id="425005"/>
    <lineage>
        <taxon>Bacteria</taxon>
        <taxon>Bacillati</taxon>
        <taxon>Bacillota</taxon>
        <taxon>Bacilli</taxon>
        <taxon>Bacillales</taxon>
        <taxon>Paenibacillaceae</taxon>
        <taxon>Cohnella</taxon>
    </lineage>
</organism>
<dbReference type="SUPFAM" id="SSF53448">
    <property type="entry name" value="Nucleotide-diphospho-sugar transferases"/>
    <property type="match status" value="1"/>
</dbReference>
<dbReference type="EC" id="2.4.-.-" evidence="3"/>
<keyword evidence="1" id="KW-0175">Coiled coil</keyword>
<evidence type="ECO:0000256" key="1">
    <source>
        <dbReference type="SAM" id="Coils"/>
    </source>
</evidence>
<comment type="caution">
    <text evidence="3">The sequence shown here is derived from an EMBL/GenBank/DDBJ whole genome shotgun (WGS) entry which is preliminary data.</text>
</comment>
<dbReference type="CDD" id="cd02511">
    <property type="entry name" value="Beta4Glucosyltransferase"/>
    <property type="match status" value="1"/>
</dbReference>
<dbReference type="InterPro" id="IPR029044">
    <property type="entry name" value="Nucleotide-diphossugar_trans"/>
</dbReference>
<dbReference type="GO" id="GO:0016757">
    <property type="term" value="F:glycosyltransferase activity"/>
    <property type="evidence" value="ECO:0007669"/>
    <property type="project" value="UniProtKB-KW"/>
</dbReference>
<keyword evidence="3" id="KW-0328">Glycosyltransferase</keyword>
<dbReference type="Gene3D" id="3.90.550.10">
    <property type="entry name" value="Spore Coat Polysaccharide Biosynthesis Protein SpsA, Chain A"/>
    <property type="match status" value="1"/>
</dbReference>
<dbReference type="PANTHER" id="PTHR43630">
    <property type="entry name" value="POLY-BETA-1,6-N-ACETYL-D-GLUCOSAMINE SYNTHASE"/>
    <property type="match status" value="1"/>
</dbReference>
<protein>
    <submittedName>
        <fullName evidence="3">Glycosyltransferase</fullName>
        <ecNumber evidence="3">2.4.-.-</ecNumber>
    </submittedName>
</protein>
<dbReference type="PANTHER" id="PTHR43630:SF2">
    <property type="entry name" value="GLYCOSYLTRANSFERASE"/>
    <property type="match status" value="1"/>
</dbReference>
<dbReference type="Gene3D" id="1.25.40.10">
    <property type="entry name" value="Tetratricopeptide repeat domain"/>
    <property type="match status" value="2"/>
</dbReference>
<accession>A0ABW0HSY8</accession>
<evidence type="ECO:0000313" key="3">
    <source>
        <dbReference type="EMBL" id="MFC5403515.1"/>
    </source>
</evidence>
<feature type="coiled-coil region" evidence="1">
    <location>
        <begin position="251"/>
        <end position="278"/>
    </location>
</feature>
<proteinExistence type="predicted"/>
<evidence type="ECO:0000259" key="2">
    <source>
        <dbReference type="Pfam" id="PF00535"/>
    </source>
</evidence>
<sequence>MDEAGKDSKGPLVTLCMIVKDEESMLASCLSSVAGAVDEIVVVDTGSTDGTVAIAERYGACVIRQAWQNDFAAARNAGVEAARGKWILFLDADEALESSHIAQLREWAMEDGVEGFFLRIRNYVGEGDQGATVNPILRLFRNRPEHRFRGRIHEQIAASIVERNPTAAFRLTDIVVHHYGYRKVHVDAKNKVRRNMELLEEALRSEPDNAFYRYNIGVEYLRTGRPAEALVQFTEAAGRIDPVATSYAHLLRKYEIRCLQALGRLEEALERAEEAKALYPGYTDMLHCKAASEKALGRLGEAAATLLEAMKAGESSPIYHTEDGIGTYVTAYVLGEVQEERGQYDDALSWYTEALSYRASLTPPLYRSFQLLRVVGREKEIVPLLKSAYRIKEPEAWAKIAAILLQSRCGRAAADLLREKPTRRLPSSFRSLAGAEAELQRGRLSEARVLLQARPGSRKNPIAGAQALPLEAFAEQLRWLAGEQKGRWSDPLATLLAGMDRDGLLSEQRDGGPESLGKPPTEWAQWMRLLEGSFACARPDAGLRVLRAWRSVLRSEAGEPGADATGTDALVQSLSALADRHLEKASEAASGREIRPALIAARLTLPREDGL</sequence>
<feature type="domain" description="Glycosyltransferase 2-like" evidence="2">
    <location>
        <begin position="15"/>
        <end position="136"/>
    </location>
</feature>
<dbReference type="Proteomes" id="UP001596113">
    <property type="component" value="Unassembled WGS sequence"/>
</dbReference>
<evidence type="ECO:0000313" key="4">
    <source>
        <dbReference type="Proteomes" id="UP001596113"/>
    </source>
</evidence>
<name>A0ABW0HSY8_9BACL</name>
<dbReference type="InterPro" id="IPR019734">
    <property type="entry name" value="TPR_rpt"/>
</dbReference>
<dbReference type="SUPFAM" id="SSF48452">
    <property type="entry name" value="TPR-like"/>
    <property type="match status" value="1"/>
</dbReference>
<dbReference type="RefSeq" id="WP_378132933.1">
    <property type="nucleotide sequence ID" value="NZ_JBHSMI010000023.1"/>
</dbReference>
<dbReference type="Pfam" id="PF00535">
    <property type="entry name" value="Glycos_transf_2"/>
    <property type="match status" value="1"/>
</dbReference>
<dbReference type="InterPro" id="IPR001173">
    <property type="entry name" value="Glyco_trans_2-like"/>
</dbReference>